<dbReference type="AlphaFoldDB" id="X1JB22"/>
<reference evidence="1" key="1">
    <citation type="journal article" date="2014" name="Front. Microbiol.">
        <title>High frequency of phylogenetically diverse reductive dehalogenase-homologous genes in deep subseafloor sedimentary metagenomes.</title>
        <authorList>
            <person name="Kawai M."/>
            <person name="Futagami T."/>
            <person name="Toyoda A."/>
            <person name="Takaki Y."/>
            <person name="Nishi S."/>
            <person name="Hori S."/>
            <person name="Arai W."/>
            <person name="Tsubouchi T."/>
            <person name="Morono Y."/>
            <person name="Uchiyama I."/>
            <person name="Ito T."/>
            <person name="Fujiyama A."/>
            <person name="Inagaki F."/>
            <person name="Takami H."/>
        </authorList>
    </citation>
    <scope>NUCLEOTIDE SEQUENCE</scope>
    <source>
        <strain evidence="1">Expedition CK06-06</strain>
    </source>
</reference>
<proteinExistence type="predicted"/>
<organism evidence="1">
    <name type="scientific">marine sediment metagenome</name>
    <dbReference type="NCBI Taxonomy" id="412755"/>
    <lineage>
        <taxon>unclassified sequences</taxon>
        <taxon>metagenomes</taxon>
        <taxon>ecological metagenomes</taxon>
    </lineage>
</organism>
<sequence length="90" mass="10809">HEYNREMIEVIYQSLYEIKSLSSVATAEFDVDILLSKISETILYYDDLYRYSPHLEYFVNYYDGGDDIQELFRNKTIMDFNNVPYPNPMQ</sequence>
<protein>
    <submittedName>
        <fullName evidence="1">Uncharacterized protein</fullName>
    </submittedName>
</protein>
<feature type="non-terminal residue" evidence="1">
    <location>
        <position position="1"/>
    </location>
</feature>
<comment type="caution">
    <text evidence="1">The sequence shown here is derived from an EMBL/GenBank/DDBJ whole genome shotgun (WGS) entry which is preliminary data.</text>
</comment>
<name>X1JB22_9ZZZZ</name>
<dbReference type="EMBL" id="BARU01047944">
    <property type="protein sequence ID" value="GAH91901.1"/>
    <property type="molecule type" value="Genomic_DNA"/>
</dbReference>
<evidence type="ECO:0000313" key="1">
    <source>
        <dbReference type="EMBL" id="GAH91901.1"/>
    </source>
</evidence>
<feature type="non-terminal residue" evidence="1">
    <location>
        <position position="90"/>
    </location>
</feature>
<gene>
    <name evidence="1" type="ORF">S03H2_71551</name>
</gene>
<accession>X1JB22</accession>